<proteinExistence type="inferred from homology"/>
<evidence type="ECO:0000259" key="3">
    <source>
        <dbReference type="Pfam" id="PF01370"/>
    </source>
</evidence>
<name>A0A2J6RPK0_HYAVF</name>
<dbReference type="Proteomes" id="UP000235786">
    <property type="component" value="Unassembled WGS sequence"/>
</dbReference>
<dbReference type="PANTHER" id="PTHR10366:SF562">
    <property type="entry name" value="ALDEHYDE REDUCTASE II (AFU_ORTHOLOGUE AFUA_1G11360)"/>
    <property type="match status" value="1"/>
</dbReference>
<dbReference type="EMBL" id="KZ613945">
    <property type="protein sequence ID" value="PMD40444.1"/>
    <property type="molecule type" value="Genomic_DNA"/>
</dbReference>
<dbReference type="FunFam" id="3.40.50.720:FF:000426">
    <property type="entry name" value="Aldehyde reductase 2"/>
    <property type="match status" value="1"/>
</dbReference>
<keyword evidence="5" id="KW-1185">Reference proteome</keyword>
<protein>
    <submittedName>
        <fullName evidence="4">NAD(P)-binding protein</fullName>
    </submittedName>
</protein>
<dbReference type="OrthoDB" id="2735536at2759"/>
<evidence type="ECO:0000256" key="2">
    <source>
        <dbReference type="ARBA" id="ARBA00023445"/>
    </source>
</evidence>
<dbReference type="InterPro" id="IPR050425">
    <property type="entry name" value="NAD(P)_dehydrat-like"/>
</dbReference>
<dbReference type="SUPFAM" id="SSF51735">
    <property type="entry name" value="NAD(P)-binding Rossmann-fold domains"/>
    <property type="match status" value="1"/>
</dbReference>
<keyword evidence="1" id="KW-0560">Oxidoreductase</keyword>
<dbReference type="InterPro" id="IPR001509">
    <property type="entry name" value="Epimerase_deHydtase"/>
</dbReference>
<gene>
    <name evidence="4" type="ORF">L207DRAFT_488250</name>
</gene>
<dbReference type="Gene3D" id="3.40.50.720">
    <property type="entry name" value="NAD(P)-binding Rossmann-like Domain"/>
    <property type="match status" value="1"/>
</dbReference>
<dbReference type="InterPro" id="IPR036291">
    <property type="entry name" value="NAD(P)-bd_dom_sf"/>
</dbReference>
<evidence type="ECO:0000313" key="4">
    <source>
        <dbReference type="EMBL" id="PMD40444.1"/>
    </source>
</evidence>
<dbReference type="STRING" id="1149755.A0A2J6RPK0"/>
<comment type="similarity">
    <text evidence="2">Belongs to the NAD(P)-dependent epimerase/dehydratase family. Dihydroflavonol-4-reductase subfamily.</text>
</comment>
<sequence length="335" mass="37111">MAAIPKDSLVLVTGVNGYIASHVADQLLEAGYRVRGTTRSFSKIEALAKFWEDKYGKNRIEFIEVKDMSHDGAFDEAIKGVSGVAHVASNTTFDPDPNKVIPEVLAGINGILNSAAHEPSVKRFVYTSSSQAASDPIPNKEFIMDSNTWHDSCIEEAWAPPPYGPERAWPVYAASKTQAEKALWQFAKDHKPGFVVNSILPNANFGTILAGGEAVTTARWVKSLYDGDINHVKGIPPQWFVDVQDCARLHVAALINPRVQNERIFAFAEPFNFNDILRVLRKLRPNQKFPANFVDDNVRDLSKVDNARAIELLKEMGRPGFSSMTESIDRQIQGS</sequence>
<dbReference type="PANTHER" id="PTHR10366">
    <property type="entry name" value="NAD DEPENDENT EPIMERASE/DEHYDRATASE"/>
    <property type="match status" value="1"/>
</dbReference>
<feature type="domain" description="NAD-dependent epimerase/dehydratase" evidence="3">
    <location>
        <begin position="10"/>
        <end position="259"/>
    </location>
</feature>
<accession>A0A2J6RPK0</accession>
<dbReference type="GO" id="GO:0016616">
    <property type="term" value="F:oxidoreductase activity, acting on the CH-OH group of donors, NAD or NADP as acceptor"/>
    <property type="evidence" value="ECO:0007669"/>
    <property type="project" value="TreeGrafter"/>
</dbReference>
<dbReference type="Pfam" id="PF01370">
    <property type="entry name" value="Epimerase"/>
    <property type="match status" value="1"/>
</dbReference>
<evidence type="ECO:0000313" key="5">
    <source>
        <dbReference type="Proteomes" id="UP000235786"/>
    </source>
</evidence>
<evidence type="ECO:0000256" key="1">
    <source>
        <dbReference type="ARBA" id="ARBA00023002"/>
    </source>
</evidence>
<dbReference type="AlphaFoldDB" id="A0A2J6RPK0"/>
<reference evidence="4 5" key="1">
    <citation type="submission" date="2016-04" db="EMBL/GenBank/DDBJ databases">
        <title>A degradative enzymes factory behind the ericoid mycorrhizal symbiosis.</title>
        <authorList>
            <consortium name="DOE Joint Genome Institute"/>
            <person name="Martino E."/>
            <person name="Morin E."/>
            <person name="Grelet G."/>
            <person name="Kuo A."/>
            <person name="Kohler A."/>
            <person name="Daghino S."/>
            <person name="Barry K."/>
            <person name="Choi C."/>
            <person name="Cichocki N."/>
            <person name="Clum A."/>
            <person name="Copeland A."/>
            <person name="Hainaut M."/>
            <person name="Haridas S."/>
            <person name="Labutti K."/>
            <person name="Lindquist E."/>
            <person name="Lipzen A."/>
            <person name="Khouja H.-R."/>
            <person name="Murat C."/>
            <person name="Ohm R."/>
            <person name="Olson A."/>
            <person name="Spatafora J."/>
            <person name="Veneault-Fourrey C."/>
            <person name="Henrissat B."/>
            <person name="Grigoriev I."/>
            <person name="Martin F."/>
            <person name="Perotto S."/>
        </authorList>
    </citation>
    <scope>NUCLEOTIDE SEQUENCE [LARGE SCALE GENOMIC DNA]</scope>
    <source>
        <strain evidence="4 5">F</strain>
    </source>
</reference>
<organism evidence="4 5">
    <name type="scientific">Hyaloscypha variabilis (strain UAMH 11265 / GT02V1 / F)</name>
    <name type="common">Meliniomyces variabilis</name>
    <dbReference type="NCBI Taxonomy" id="1149755"/>
    <lineage>
        <taxon>Eukaryota</taxon>
        <taxon>Fungi</taxon>
        <taxon>Dikarya</taxon>
        <taxon>Ascomycota</taxon>
        <taxon>Pezizomycotina</taxon>
        <taxon>Leotiomycetes</taxon>
        <taxon>Helotiales</taxon>
        <taxon>Hyaloscyphaceae</taxon>
        <taxon>Hyaloscypha</taxon>
        <taxon>Hyaloscypha variabilis</taxon>
    </lineage>
</organism>